<sequence length="52" mass="5609">MAFMDLNHLFHLVDKVGVLDLPVGDLLLGCPLYGGINIPGVLYLLTDTLNSP</sequence>
<evidence type="ECO:0000313" key="1">
    <source>
        <dbReference type="EMBL" id="CDW17885.1"/>
    </source>
</evidence>
<dbReference type="AlphaFoldDB" id="A0A0K2SWL4"/>
<dbReference type="EMBL" id="HACA01000524">
    <property type="protein sequence ID" value="CDW17885.1"/>
    <property type="molecule type" value="Transcribed_RNA"/>
</dbReference>
<proteinExistence type="predicted"/>
<organism evidence="1">
    <name type="scientific">Lepeophtheirus salmonis</name>
    <name type="common">Salmon louse</name>
    <name type="synonym">Caligus salmonis</name>
    <dbReference type="NCBI Taxonomy" id="72036"/>
    <lineage>
        <taxon>Eukaryota</taxon>
        <taxon>Metazoa</taxon>
        <taxon>Ecdysozoa</taxon>
        <taxon>Arthropoda</taxon>
        <taxon>Crustacea</taxon>
        <taxon>Multicrustacea</taxon>
        <taxon>Hexanauplia</taxon>
        <taxon>Copepoda</taxon>
        <taxon>Siphonostomatoida</taxon>
        <taxon>Caligidae</taxon>
        <taxon>Lepeophtheirus</taxon>
    </lineage>
</organism>
<reference evidence="1" key="1">
    <citation type="submission" date="2014-05" db="EMBL/GenBank/DDBJ databases">
        <authorList>
            <person name="Chronopoulou M."/>
        </authorList>
    </citation>
    <scope>NUCLEOTIDE SEQUENCE</scope>
    <source>
        <tissue evidence="1">Whole organism</tissue>
    </source>
</reference>
<accession>A0A0K2SWL4</accession>
<name>A0A0K2SWL4_LEPSM</name>
<protein>
    <submittedName>
        <fullName evidence="1">Uncharacterized protein</fullName>
    </submittedName>
</protein>